<comment type="caution">
    <text evidence="1">The sequence shown here is derived from an EMBL/GenBank/DDBJ whole genome shotgun (WGS) entry which is preliminary data.</text>
</comment>
<proteinExistence type="predicted"/>
<keyword evidence="2" id="KW-1185">Reference proteome</keyword>
<gene>
    <name evidence="1" type="ORF">CUJ86_10305</name>
</gene>
<dbReference type="Proteomes" id="UP000292580">
    <property type="component" value="Unassembled WGS sequence"/>
</dbReference>
<evidence type="ECO:0000313" key="2">
    <source>
        <dbReference type="Proteomes" id="UP000292580"/>
    </source>
</evidence>
<sequence length="77" mass="9146">MSPSTSETRGSQIKHIPVKEYIWKSLHDLKEAGQSYDDLLSRMIRRERDYRDRQMIVDIDREGEFVAFDPEAIMKDD</sequence>
<dbReference type="EMBL" id="PGCL01000004">
    <property type="protein sequence ID" value="TAJ43726.1"/>
    <property type="molecule type" value="Genomic_DNA"/>
</dbReference>
<reference evidence="1 2" key="1">
    <citation type="submission" date="2017-11" db="EMBL/GenBank/DDBJ databases">
        <title>Isolation and Characterization of Methanofollis Species from Methane Seep Offshore SW Taiwan.</title>
        <authorList>
            <person name="Teng N.-H."/>
            <person name="Lai M.-C."/>
            <person name="Chen S.-C."/>
        </authorList>
    </citation>
    <scope>NUCLEOTIDE SEQUENCE [LARGE SCALE GENOMIC DNA]</scope>
    <source>
        <strain evidence="1 2">FWC-SCC2</strain>
    </source>
</reference>
<evidence type="ECO:0000313" key="1">
    <source>
        <dbReference type="EMBL" id="TAJ43726.1"/>
    </source>
</evidence>
<dbReference type="AlphaFoldDB" id="A0A483CLN8"/>
<dbReference type="OrthoDB" id="105426at2157"/>
<name>A0A483CLN8_9EURY</name>
<accession>A0A483CLN8</accession>
<protein>
    <submittedName>
        <fullName evidence="1">Uncharacterized protein</fullName>
    </submittedName>
</protein>
<organism evidence="1 2">
    <name type="scientific">Methanofollis fontis</name>
    <dbReference type="NCBI Taxonomy" id="2052832"/>
    <lineage>
        <taxon>Archaea</taxon>
        <taxon>Methanobacteriati</taxon>
        <taxon>Methanobacteriota</taxon>
        <taxon>Stenosarchaea group</taxon>
        <taxon>Methanomicrobia</taxon>
        <taxon>Methanomicrobiales</taxon>
        <taxon>Methanomicrobiaceae</taxon>
        <taxon>Methanofollis</taxon>
    </lineage>
</organism>